<dbReference type="RefSeq" id="WP_106307063.1">
    <property type="nucleotide sequence ID" value="NZ_PVWO01000220.1"/>
</dbReference>
<dbReference type="Proteomes" id="UP000238937">
    <property type="component" value="Unassembled WGS sequence"/>
</dbReference>
<gene>
    <name evidence="1" type="ORF">C7B77_16545</name>
</gene>
<evidence type="ECO:0008006" key="3">
    <source>
        <dbReference type="Google" id="ProtNLM"/>
    </source>
</evidence>
<sequence length="523" mass="59782">MSPIAPILERNTGKIRFAVDDVKPAADRLPTVFARSQFEQVLTTTLLAFSHDETFETIADREIHPLALAVHAAFSEHRPLVLTPDIIWLTIAQGVAQHINNNAEELRANFVSHQGKDKLVAEIDILPTLPTQWAEIIEQWTLLLRERVGADVYRLMECNFSTTTSITHIASHVVMMDAFQQYFDYVVLCVCGIPEISLLGTVADWQSIYDRVASLSRYNLGWWTARLLPICQEFINTAAGKPDRDFWQCIYKPQAVYAVDYMTGWLTDLFPYLRDGITKAPTVRNHVLALDRCKLPTRDNEEDIIALFGVPADGIALTALPMGISQVGFKLVDRSADRSTTLDLELIAGFIGVHQDLQRILQPEIGWGVRDRTDGFSQLLERIQQEHLTQPPWDRSRCRSNSIPRELVQMLERFDGATIYRDRDRSWQILPARLWEEYWDYDESPRFCACGVTPFIDLSDGRSIAYNFNFRSQKCWFFLGNKEKRFASSTLIATSPIELFNRMLAADGAYYFDEPNFQPSIES</sequence>
<dbReference type="Pfam" id="PF14388">
    <property type="entry name" value="DUF4419"/>
    <property type="match status" value="1"/>
</dbReference>
<reference evidence="1 2" key="1">
    <citation type="submission" date="2018-03" db="EMBL/GenBank/DDBJ databases">
        <title>The ancient ancestry and fast evolution of plastids.</title>
        <authorList>
            <person name="Moore K.R."/>
            <person name="Magnabosco C."/>
            <person name="Momper L."/>
            <person name="Gold D.A."/>
            <person name="Bosak T."/>
            <person name="Fournier G.P."/>
        </authorList>
    </citation>
    <scope>NUCLEOTIDE SEQUENCE [LARGE SCALE GENOMIC DNA]</scope>
    <source>
        <strain evidence="1 2">CCALA 037</strain>
    </source>
</reference>
<evidence type="ECO:0000313" key="1">
    <source>
        <dbReference type="EMBL" id="PSB54975.1"/>
    </source>
</evidence>
<evidence type="ECO:0000313" key="2">
    <source>
        <dbReference type="Proteomes" id="UP000238937"/>
    </source>
</evidence>
<organism evidence="1 2">
    <name type="scientific">Chamaesiphon polymorphus CCALA 037</name>
    <dbReference type="NCBI Taxonomy" id="2107692"/>
    <lineage>
        <taxon>Bacteria</taxon>
        <taxon>Bacillati</taxon>
        <taxon>Cyanobacteriota</taxon>
        <taxon>Cyanophyceae</taxon>
        <taxon>Gomontiellales</taxon>
        <taxon>Chamaesiphonaceae</taxon>
        <taxon>Chamaesiphon</taxon>
    </lineage>
</organism>
<dbReference type="AlphaFoldDB" id="A0A2T1GC75"/>
<dbReference type="OrthoDB" id="9806766at2"/>
<name>A0A2T1GC75_9CYAN</name>
<protein>
    <recommendedName>
        <fullName evidence="3">DUF4419 domain-containing protein</fullName>
    </recommendedName>
</protein>
<accession>A0A2T1GC75</accession>
<dbReference type="PANTHER" id="PTHR31252:SF11">
    <property type="entry name" value="DUF4419 DOMAIN-CONTAINING PROTEIN"/>
    <property type="match status" value="1"/>
</dbReference>
<keyword evidence="2" id="KW-1185">Reference proteome</keyword>
<proteinExistence type="predicted"/>
<dbReference type="InterPro" id="IPR025533">
    <property type="entry name" value="DUF4419"/>
</dbReference>
<comment type="caution">
    <text evidence="1">The sequence shown here is derived from an EMBL/GenBank/DDBJ whole genome shotgun (WGS) entry which is preliminary data.</text>
</comment>
<dbReference type="EMBL" id="PVWO01000220">
    <property type="protein sequence ID" value="PSB54975.1"/>
    <property type="molecule type" value="Genomic_DNA"/>
</dbReference>
<dbReference type="PANTHER" id="PTHR31252">
    <property type="entry name" value="DUF4419 DOMAIN-CONTAINING PROTEIN"/>
    <property type="match status" value="1"/>
</dbReference>